<proteinExistence type="predicted"/>
<dbReference type="GO" id="GO:0008168">
    <property type="term" value="F:methyltransferase activity"/>
    <property type="evidence" value="ECO:0007669"/>
    <property type="project" value="UniProtKB-KW"/>
</dbReference>
<accession>A0ABW3G1B5</accession>
<dbReference type="InterPro" id="IPR006764">
    <property type="entry name" value="SAM_dep_MeTrfase_SAV2177_type"/>
</dbReference>
<evidence type="ECO:0000256" key="1">
    <source>
        <dbReference type="SAM" id="MobiDB-lite"/>
    </source>
</evidence>
<evidence type="ECO:0000313" key="2">
    <source>
        <dbReference type="EMBL" id="MFD0923908.1"/>
    </source>
</evidence>
<protein>
    <submittedName>
        <fullName evidence="2">SAM-dependent methyltransferase</fullName>
        <ecNumber evidence="2">2.1.1.-</ecNumber>
    </submittedName>
</protein>
<name>A0ABW3G1B5_9PSEU</name>
<keyword evidence="3" id="KW-1185">Reference proteome</keyword>
<dbReference type="GO" id="GO:0032259">
    <property type="term" value="P:methylation"/>
    <property type="evidence" value="ECO:0007669"/>
    <property type="project" value="UniProtKB-KW"/>
</dbReference>
<sequence length="146" mass="16089">MSAAAEAPSTQCGFVDERARGRGSHAGRRPGPRGVRRQRTRSRRTCPVDPGRSRRPTDGPASCTRTCASADPAGAAQLEDLRAHYSTTPNPAWIRGRDEIASWFAGFKPVEPGLVHLTDWRPSHDPQQLEVETDVRRYCWGIVGEV</sequence>
<evidence type="ECO:0000313" key="3">
    <source>
        <dbReference type="Proteomes" id="UP001597018"/>
    </source>
</evidence>
<feature type="region of interest" description="Disordered" evidence="1">
    <location>
        <begin position="1"/>
        <end position="66"/>
    </location>
</feature>
<keyword evidence="2" id="KW-0489">Methyltransferase</keyword>
<dbReference type="EMBL" id="JBHTIW010000046">
    <property type="protein sequence ID" value="MFD0923908.1"/>
    <property type="molecule type" value="Genomic_DNA"/>
</dbReference>
<dbReference type="Proteomes" id="UP001597018">
    <property type="component" value="Unassembled WGS sequence"/>
</dbReference>
<reference evidence="3" key="1">
    <citation type="journal article" date="2019" name="Int. J. Syst. Evol. Microbiol.">
        <title>The Global Catalogue of Microorganisms (GCM) 10K type strain sequencing project: providing services to taxonomists for standard genome sequencing and annotation.</title>
        <authorList>
            <consortium name="The Broad Institute Genomics Platform"/>
            <consortium name="The Broad Institute Genome Sequencing Center for Infectious Disease"/>
            <person name="Wu L."/>
            <person name="Ma J."/>
        </authorList>
    </citation>
    <scope>NUCLEOTIDE SEQUENCE [LARGE SCALE GENOMIC DNA]</scope>
    <source>
        <strain evidence="3">CCUG 56401</strain>
    </source>
</reference>
<dbReference type="EC" id="2.1.1.-" evidence="2"/>
<comment type="caution">
    <text evidence="2">The sequence shown here is derived from an EMBL/GenBank/DDBJ whole genome shotgun (WGS) entry which is preliminary data.</text>
</comment>
<dbReference type="Gene3D" id="3.40.50.150">
    <property type="entry name" value="Vaccinia Virus protein VP39"/>
    <property type="match status" value="1"/>
</dbReference>
<dbReference type="Pfam" id="PF04672">
    <property type="entry name" value="Methyltransf_19"/>
    <property type="match status" value="1"/>
</dbReference>
<keyword evidence="2" id="KW-0808">Transferase</keyword>
<gene>
    <name evidence="2" type="ORF">ACFQ16_29530</name>
</gene>
<dbReference type="RefSeq" id="WP_380760465.1">
    <property type="nucleotide sequence ID" value="NZ_BAABLT010000025.1"/>
</dbReference>
<dbReference type="InterPro" id="IPR029063">
    <property type="entry name" value="SAM-dependent_MTases_sf"/>
</dbReference>
<organism evidence="2 3">
    <name type="scientific">Saccharopolyspora rosea</name>
    <dbReference type="NCBI Taxonomy" id="524884"/>
    <lineage>
        <taxon>Bacteria</taxon>
        <taxon>Bacillati</taxon>
        <taxon>Actinomycetota</taxon>
        <taxon>Actinomycetes</taxon>
        <taxon>Pseudonocardiales</taxon>
        <taxon>Pseudonocardiaceae</taxon>
        <taxon>Saccharopolyspora</taxon>
    </lineage>
</organism>
<feature type="compositionally biased region" description="Basic residues" evidence="1">
    <location>
        <begin position="21"/>
        <end position="44"/>
    </location>
</feature>